<dbReference type="SUPFAM" id="SSF51735">
    <property type="entry name" value="NAD(P)-binding Rossmann-fold domains"/>
    <property type="match status" value="1"/>
</dbReference>
<dbReference type="Gene3D" id="3.40.50.720">
    <property type="entry name" value="NAD(P)-binding Rossmann-like Domain"/>
    <property type="match status" value="1"/>
</dbReference>
<name>A0A9P8VUJ6_9HYPO</name>
<gene>
    <name evidence="2" type="ORF">B0T10DRAFT_581962</name>
</gene>
<dbReference type="EMBL" id="JAGPYM010000027">
    <property type="protein sequence ID" value="KAH6880002.1"/>
    <property type="molecule type" value="Genomic_DNA"/>
</dbReference>
<dbReference type="InterPro" id="IPR036291">
    <property type="entry name" value="NAD(P)-bd_dom_sf"/>
</dbReference>
<reference evidence="2 3" key="1">
    <citation type="journal article" date="2021" name="Nat. Commun.">
        <title>Genetic determinants of endophytism in the Arabidopsis root mycobiome.</title>
        <authorList>
            <person name="Mesny F."/>
            <person name="Miyauchi S."/>
            <person name="Thiergart T."/>
            <person name="Pickel B."/>
            <person name="Atanasova L."/>
            <person name="Karlsson M."/>
            <person name="Huettel B."/>
            <person name="Barry K.W."/>
            <person name="Haridas S."/>
            <person name="Chen C."/>
            <person name="Bauer D."/>
            <person name="Andreopoulos W."/>
            <person name="Pangilinan J."/>
            <person name="LaButti K."/>
            <person name="Riley R."/>
            <person name="Lipzen A."/>
            <person name="Clum A."/>
            <person name="Drula E."/>
            <person name="Henrissat B."/>
            <person name="Kohler A."/>
            <person name="Grigoriev I.V."/>
            <person name="Martin F.M."/>
            <person name="Hacquard S."/>
        </authorList>
    </citation>
    <scope>NUCLEOTIDE SEQUENCE [LARGE SCALE GENOMIC DNA]</scope>
    <source>
        <strain evidence="2 3">MPI-CAGE-CH-0241</strain>
    </source>
</reference>
<dbReference type="InterPro" id="IPR008030">
    <property type="entry name" value="NmrA-like"/>
</dbReference>
<comment type="caution">
    <text evidence="2">The sequence shown here is derived from an EMBL/GenBank/DDBJ whole genome shotgun (WGS) entry which is preliminary data.</text>
</comment>
<accession>A0A9P8VUJ6</accession>
<dbReference type="PANTHER" id="PTHR43162:SF1">
    <property type="entry name" value="PRESTALK A DIFFERENTIATION PROTEIN A"/>
    <property type="match status" value="1"/>
</dbReference>
<proteinExistence type="predicted"/>
<dbReference type="AlphaFoldDB" id="A0A9P8VUJ6"/>
<dbReference type="Proteomes" id="UP000777438">
    <property type="component" value="Unassembled WGS sequence"/>
</dbReference>
<dbReference type="PANTHER" id="PTHR43162">
    <property type="match status" value="1"/>
</dbReference>
<evidence type="ECO:0000313" key="2">
    <source>
        <dbReference type="EMBL" id="KAH6880002.1"/>
    </source>
</evidence>
<dbReference type="InterPro" id="IPR051604">
    <property type="entry name" value="Ergot_Alk_Oxidoreductase"/>
</dbReference>
<protein>
    <recommendedName>
        <fullName evidence="1">NmrA-like domain-containing protein</fullName>
    </recommendedName>
</protein>
<sequence>MPAHITIVPASTQAGKETVLFLLASKSKPFVRGIYRDPSKAPTEFTQHPNFEAVKGDVGSGAGLDFSGSNAVMYIPPPTYDGTDQGQFATQTALNVKKALQNAPNVTRLLLHSSMGAQHDHGIGILRLNHISDNVLKHTVPEVLVVRPAYFYENWADALKTMQADPPRLESPIPLAEYQIPMVSAKDVGEYFANALLEESAKPGLQHVDLYGPRHYSSLDVKKAIEDVTGKEGELVNIERDALSQWYEKHVPKVYAQEFADMILGALPGGVMEHFDDQPQIVRGKTELGDAMREMAFHSG</sequence>
<feature type="domain" description="NmrA-like" evidence="1">
    <location>
        <begin position="4"/>
        <end position="263"/>
    </location>
</feature>
<dbReference type="OrthoDB" id="419598at2759"/>
<dbReference type="Gene3D" id="3.90.25.10">
    <property type="entry name" value="UDP-galactose 4-epimerase, domain 1"/>
    <property type="match status" value="1"/>
</dbReference>
<keyword evidence="3" id="KW-1185">Reference proteome</keyword>
<organism evidence="2 3">
    <name type="scientific">Thelonectria olida</name>
    <dbReference type="NCBI Taxonomy" id="1576542"/>
    <lineage>
        <taxon>Eukaryota</taxon>
        <taxon>Fungi</taxon>
        <taxon>Dikarya</taxon>
        <taxon>Ascomycota</taxon>
        <taxon>Pezizomycotina</taxon>
        <taxon>Sordariomycetes</taxon>
        <taxon>Hypocreomycetidae</taxon>
        <taxon>Hypocreales</taxon>
        <taxon>Nectriaceae</taxon>
        <taxon>Thelonectria</taxon>
    </lineage>
</organism>
<evidence type="ECO:0000259" key="1">
    <source>
        <dbReference type="Pfam" id="PF05368"/>
    </source>
</evidence>
<evidence type="ECO:0000313" key="3">
    <source>
        <dbReference type="Proteomes" id="UP000777438"/>
    </source>
</evidence>
<dbReference type="Pfam" id="PF05368">
    <property type="entry name" value="NmrA"/>
    <property type="match status" value="1"/>
</dbReference>